<organism evidence="1 2">
    <name type="scientific">Geomonas limicola</name>
    <dbReference type="NCBI Taxonomy" id="2740186"/>
    <lineage>
        <taxon>Bacteria</taxon>
        <taxon>Pseudomonadati</taxon>
        <taxon>Thermodesulfobacteriota</taxon>
        <taxon>Desulfuromonadia</taxon>
        <taxon>Geobacterales</taxon>
        <taxon>Geobacteraceae</taxon>
        <taxon>Geomonas</taxon>
    </lineage>
</organism>
<sequence length="526" mass="57726">MADVTLYDAYNRPIKKQDLTREFAAPALTGIRTLFTNTIASGVTPERMASLLQRAAEGDAHDYLTLAEEMEEKEPHYASVIGTRKRAVKKLPVQIEAASDSAKDVEIADAVREMVKKGGFKGMLENALDALGKGYSAIEIDWDKSARQWFPKGYIWRDPRFFQFDRVSQTELRLRDEADLVDGLALPPYKFIVHYPRLKSGIPIRGGLARLVAWSYMGKMYTFKDWLAFIEICGLPIRIGRYNSTASDSDIDILKSAVANLGSDAAAVLPDSLKVEFEKNAQVTGGDKIFLNLAEWIDRQTSKAVLGQTMTADDGSSQAQAKVHDEVRSDITKSDAEQLAETLNLQLVRPFVDLNFGPQQSYPTLTLYIKKPEDIKALTDALKELVPLGLRVEQSVVRDRLNLPDPAANAKPEDLLGMQKPTPATGVNHQGHSCPNCATALNQAGADQPDAADVFAARMSQEAGAAMDAMIDKVRELIMTAGSLQEARDQLFDLFPKMDSATLGNLMMQALTSANLAGRAEVADGN</sequence>
<dbReference type="InterPro" id="IPR009279">
    <property type="entry name" value="Portal_Mu"/>
</dbReference>
<dbReference type="AlphaFoldDB" id="A0A6V8N5Z7"/>
<name>A0A6V8N5Z7_9BACT</name>
<protein>
    <recommendedName>
        <fullName evidence="3">DUF935 domain-containing protein</fullName>
    </recommendedName>
</protein>
<comment type="caution">
    <text evidence="1">The sequence shown here is derived from an EMBL/GenBank/DDBJ whole genome shotgun (WGS) entry which is preliminary data.</text>
</comment>
<evidence type="ECO:0000313" key="1">
    <source>
        <dbReference type="EMBL" id="GFO67891.1"/>
    </source>
</evidence>
<dbReference type="RefSeq" id="WP_183360434.1">
    <property type="nucleotide sequence ID" value="NZ_BLXZ01000003.1"/>
</dbReference>
<keyword evidence="2" id="KW-1185">Reference proteome</keyword>
<dbReference type="EMBL" id="BLXZ01000003">
    <property type="protein sequence ID" value="GFO67891.1"/>
    <property type="molecule type" value="Genomic_DNA"/>
</dbReference>
<accession>A0A6V8N5Z7</accession>
<evidence type="ECO:0000313" key="2">
    <source>
        <dbReference type="Proteomes" id="UP000587586"/>
    </source>
</evidence>
<proteinExistence type="predicted"/>
<gene>
    <name evidence="1" type="primary">gpH</name>
    <name evidence="1" type="ORF">GMLC_14700</name>
</gene>
<dbReference type="Pfam" id="PF06074">
    <property type="entry name" value="Portal_Mu"/>
    <property type="match status" value="1"/>
</dbReference>
<evidence type="ECO:0008006" key="3">
    <source>
        <dbReference type="Google" id="ProtNLM"/>
    </source>
</evidence>
<dbReference type="Proteomes" id="UP000587586">
    <property type="component" value="Unassembled WGS sequence"/>
</dbReference>
<reference evidence="2" key="1">
    <citation type="submission" date="2020-06" db="EMBL/GenBank/DDBJ databases">
        <title>Draft genomic sequecing of Geomonas sp. Red745.</title>
        <authorList>
            <person name="Itoh H."/>
            <person name="Xu Z.X."/>
            <person name="Ushijima N."/>
            <person name="Masuda Y."/>
            <person name="Shiratori Y."/>
            <person name="Senoo K."/>
        </authorList>
    </citation>
    <scope>NUCLEOTIDE SEQUENCE [LARGE SCALE GENOMIC DNA]</scope>
    <source>
        <strain evidence="2">Red745</strain>
    </source>
</reference>